<evidence type="ECO:0000256" key="1">
    <source>
        <dbReference type="ARBA" id="ARBA00023242"/>
    </source>
</evidence>
<keyword evidence="5" id="KW-1185">Reference proteome</keyword>
<evidence type="ECO:0000313" key="4">
    <source>
        <dbReference type="EMBL" id="KAK3944423.1"/>
    </source>
</evidence>
<dbReference type="PANTHER" id="PTHR38111:SF11">
    <property type="entry name" value="TRANSCRIPTION FACTOR DOMAIN-CONTAINING PROTEIN-RELATED"/>
    <property type="match status" value="1"/>
</dbReference>
<evidence type="ECO:0000256" key="2">
    <source>
        <dbReference type="SAM" id="MobiDB-lite"/>
    </source>
</evidence>
<organism evidence="4 5">
    <name type="scientific">Diplogelasinospora grovesii</name>
    <dbReference type="NCBI Taxonomy" id="303347"/>
    <lineage>
        <taxon>Eukaryota</taxon>
        <taxon>Fungi</taxon>
        <taxon>Dikarya</taxon>
        <taxon>Ascomycota</taxon>
        <taxon>Pezizomycotina</taxon>
        <taxon>Sordariomycetes</taxon>
        <taxon>Sordariomycetidae</taxon>
        <taxon>Sordariales</taxon>
        <taxon>Diplogelasinosporaceae</taxon>
        <taxon>Diplogelasinospora</taxon>
    </lineage>
</organism>
<feature type="compositionally biased region" description="Polar residues" evidence="2">
    <location>
        <begin position="51"/>
        <end position="61"/>
    </location>
</feature>
<dbReference type="GO" id="GO:0000981">
    <property type="term" value="F:DNA-binding transcription factor activity, RNA polymerase II-specific"/>
    <property type="evidence" value="ECO:0007669"/>
    <property type="project" value="InterPro"/>
</dbReference>
<evidence type="ECO:0000259" key="3">
    <source>
        <dbReference type="PROSITE" id="PS50048"/>
    </source>
</evidence>
<sequence>MPGVPSFRGCDACHKQKKKCDQARPACSRCKRLRIPCVGCGERRYKFINQSTGSPSATSRAAQPACQGVPATPSNQRTIVADAFLSALKVTDVRFDLSIYGSFLKDIPKRLGTNEALDASVEALTTALPWIQSRRETPEMFDRYAHALKTLRLCLDDPVKGRSPDTLCALYLVVVCQGWIARRDDPIPSHHVAVAHLLNIAASQNWHGSFESDLVATLCFLAITESFGNSQIKLDPRLWSQPRHLGPRTPALHNIETLKLANVARASALVQNPHGRWPEVEFTYKLLQADCAKLKHLLSQMSLVASDTTPGSIQTSQFVRMHVRLQAAYGFVLCLAVTFNMILRVQEPTNNSLVSDSAALVSEIVTVADMASAYRPLGSSSMPLSLISAWMVTDNAHQRSRVEKVLAEYQADFPSTDWLKLANILRAKYEALSSGPWDLRNFTHEINAGLLQ</sequence>
<dbReference type="SMART" id="SM00066">
    <property type="entry name" value="GAL4"/>
    <property type="match status" value="1"/>
</dbReference>
<feature type="domain" description="Zn(2)-C6 fungal-type" evidence="3">
    <location>
        <begin position="9"/>
        <end position="38"/>
    </location>
</feature>
<gene>
    <name evidence="4" type="ORF">QBC46DRAFT_374280</name>
</gene>
<dbReference type="AlphaFoldDB" id="A0AAN6NHY7"/>
<dbReference type="PANTHER" id="PTHR38111">
    <property type="entry name" value="ZN(2)-C6 FUNGAL-TYPE DOMAIN-CONTAINING PROTEIN-RELATED"/>
    <property type="match status" value="1"/>
</dbReference>
<reference evidence="5" key="1">
    <citation type="journal article" date="2023" name="Mol. Phylogenet. Evol.">
        <title>Genome-scale phylogeny and comparative genomics of the fungal order Sordariales.</title>
        <authorList>
            <person name="Hensen N."/>
            <person name="Bonometti L."/>
            <person name="Westerberg I."/>
            <person name="Brannstrom I.O."/>
            <person name="Guillou S."/>
            <person name="Cros-Aarteil S."/>
            <person name="Calhoun S."/>
            <person name="Haridas S."/>
            <person name="Kuo A."/>
            <person name="Mondo S."/>
            <person name="Pangilinan J."/>
            <person name="Riley R."/>
            <person name="LaButti K."/>
            <person name="Andreopoulos B."/>
            <person name="Lipzen A."/>
            <person name="Chen C."/>
            <person name="Yan M."/>
            <person name="Daum C."/>
            <person name="Ng V."/>
            <person name="Clum A."/>
            <person name="Steindorff A."/>
            <person name="Ohm R.A."/>
            <person name="Martin F."/>
            <person name="Silar P."/>
            <person name="Natvig D.O."/>
            <person name="Lalanne C."/>
            <person name="Gautier V."/>
            <person name="Ament-Velasquez S.L."/>
            <person name="Kruys A."/>
            <person name="Hutchinson M.I."/>
            <person name="Powell A.J."/>
            <person name="Barry K."/>
            <person name="Miller A.N."/>
            <person name="Grigoriev I.V."/>
            <person name="Debuchy R."/>
            <person name="Gladieux P."/>
            <person name="Hiltunen Thoren M."/>
            <person name="Johannesson H."/>
        </authorList>
    </citation>
    <scope>NUCLEOTIDE SEQUENCE [LARGE SCALE GENOMIC DNA]</scope>
    <source>
        <strain evidence="5">CBS 340.73</strain>
    </source>
</reference>
<evidence type="ECO:0000313" key="5">
    <source>
        <dbReference type="Proteomes" id="UP001303473"/>
    </source>
</evidence>
<name>A0AAN6NHY7_9PEZI</name>
<keyword evidence="1" id="KW-0539">Nucleus</keyword>
<dbReference type="SUPFAM" id="SSF57701">
    <property type="entry name" value="Zn2/Cys6 DNA-binding domain"/>
    <property type="match status" value="1"/>
</dbReference>
<accession>A0AAN6NHY7</accession>
<proteinExistence type="predicted"/>
<dbReference type="GO" id="GO:0008270">
    <property type="term" value="F:zinc ion binding"/>
    <property type="evidence" value="ECO:0007669"/>
    <property type="project" value="InterPro"/>
</dbReference>
<dbReference type="InterPro" id="IPR001138">
    <property type="entry name" value="Zn2Cys6_DnaBD"/>
</dbReference>
<dbReference type="Gene3D" id="4.10.240.10">
    <property type="entry name" value="Zn(2)-C6 fungal-type DNA-binding domain"/>
    <property type="match status" value="1"/>
</dbReference>
<dbReference type="EMBL" id="MU853759">
    <property type="protein sequence ID" value="KAK3944423.1"/>
    <property type="molecule type" value="Genomic_DNA"/>
</dbReference>
<dbReference type="Pfam" id="PF00172">
    <property type="entry name" value="Zn_clus"/>
    <property type="match status" value="1"/>
</dbReference>
<dbReference type="Proteomes" id="UP001303473">
    <property type="component" value="Unassembled WGS sequence"/>
</dbReference>
<dbReference type="PROSITE" id="PS00463">
    <property type="entry name" value="ZN2_CY6_FUNGAL_1"/>
    <property type="match status" value="1"/>
</dbReference>
<comment type="caution">
    <text evidence="4">The sequence shown here is derived from an EMBL/GenBank/DDBJ whole genome shotgun (WGS) entry which is preliminary data.</text>
</comment>
<dbReference type="InterPro" id="IPR053178">
    <property type="entry name" value="Osmoadaptation_assoc"/>
</dbReference>
<protein>
    <recommendedName>
        <fullName evidence="3">Zn(2)-C6 fungal-type domain-containing protein</fullName>
    </recommendedName>
</protein>
<dbReference type="InterPro" id="IPR036864">
    <property type="entry name" value="Zn2-C6_fun-type_DNA-bd_sf"/>
</dbReference>
<feature type="region of interest" description="Disordered" evidence="2">
    <location>
        <begin position="51"/>
        <end position="70"/>
    </location>
</feature>
<dbReference type="CDD" id="cd00067">
    <property type="entry name" value="GAL4"/>
    <property type="match status" value="1"/>
</dbReference>
<dbReference type="PROSITE" id="PS50048">
    <property type="entry name" value="ZN2_CY6_FUNGAL_2"/>
    <property type="match status" value="1"/>
</dbReference>